<dbReference type="EMBL" id="AXCY01000042">
    <property type="protein sequence ID" value="KGM10675.1"/>
    <property type="molecule type" value="Genomic_DNA"/>
</dbReference>
<dbReference type="InterPro" id="IPR002123">
    <property type="entry name" value="Plipid/glycerol_acylTrfase"/>
</dbReference>
<evidence type="ECO:0000256" key="2">
    <source>
        <dbReference type="ARBA" id="ARBA00023315"/>
    </source>
</evidence>
<feature type="domain" description="Phospholipid/glycerol acyltransferase" evidence="4">
    <location>
        <begin position="48"/>
        <end position="166"/>
    </location>
</feature>
<name>A0A0A0BRX0_9CELL</name>
<dbReference type="GO" id="GO:0006654">
    <property type="term" value="P:phosphatidic acid biosynthetic process"/>
    <property type="evidence" value="ECO:0007669"/>
    <property type="project" value="TreeGrafter"/>
</dbReference>
<evidence type="ECO:0000313" key="5">
    <source>
        <dbReference type="EMBL" id="KGM10675.1"/>
    </source>
</evidence>
<evidence type="ECO:0000313" key="6">
    <source>
        <dbReference type="Proteomes" id="UP000029839"/>
    </source>
</evidence>
<accession>A0A0A0BRX0</accession>
<dbReference type="RefSeq" id="WP_052426196.1">
    <property type="nucleotide sequence ID" value="NZ_AXCY01000042.1"/>
</dbReference>
<feature type="transmembrane region" description="Helical" evidence="3">
    <location>
        <begin position="239"/>
        <end position="259"/>
    </location>
</feature>
<dbReference type="OrthoDB" id="9808424at2"/>
<proteinExistence type="predicted"/>
<reference evidence="5 6" key="1">
    <citation type="submission" date="2013-08" db="EMBL/GenBank/DDBJ databases">
        <title>Genome sequencing of Cellulomonas carbonis T26.</title>
        <authorList>
            <person name="Chen F."/>
            <person name="Li Y."/>
            <person name="Wang G."/>
        </authorList>
    </citation>
    <scope>NUCLEOTIDE SEQUENCE [LARGE SCALE GENOMIC DNA]</scope>
    <source>
        <strain evidence="5 6">T26</strain>
    </source>
</reference>
<dbReference type="Proteomes" id="UP000029839">
    <property type="component" value="Unassembled WGS sequence"/>
</dbReference>
<keyword evidence="6" id="KW-1185">Reference proteome</keyword>
<keyword evidence="3" id="KW-0472">Membrane</keyword>
<dbReference type="SUPFAM" id="SSF69593">
    <property type="entry name" value="Glycerol-3-phosphate (1)-acyltransferase"/>
    <property type="match status" value="1"/>
</dbReference>
<keyword evidence="3" id="KW-1133">Transmembrane helix</keyword>
<dbReference type="PANTHER" id="PTHR10434:SF11">
    <property type="entry name" value="1-ACYL-SN-GLYCEROL-3-PHOSPHATE ACYLTRANSFERASE"/>
    <property type="match status" value="1"/>
</dbReference>
<dbReference type="GO" id="GO:0003841">
    <property type="term" value="F:1-acylglycerol-3-phosphate O-acyltransferase activity"/>
    <property type="evidence" value="ECO:0007669"/>
    <property type="project" value="TreeGrafter"/>
</dbReference>
<keyword evidence="2 5" id="KW-0012">Acyltransferase</keyword>
<evidence type="ECO:0000256" key="3">
    <source>
        <dbReference type="SAM" id="Phobius"/>
    </source>
</evidence>
<protein>
    <submittedName>
        <fullName evidence="5">Acyltransferase</fullName>
    </submittedName>
</protein>
<reference evidence="5 6" key="2">
    <citation type="journal article" date="2015" name="Stand. Genomic Sci.">
        <title>Draft genome sequence of Cellulomonas carbonis T26(T) and comparative analysis of six Cellulomonas genomes.</title>
        <authorList>
            <person name="Zhuang W."/>
            <person name="Zhang S."/>
            <person name="Xia X."/>
            <person name="Wang G."/>
        </authorList>
    </citation>
    <scope>NUCLEOTIDE SEQUENCE [LARGE SCALE GENOMIC DNA]</scope>
    <source>
        <strain evidence="5 6">T26</strain>
    </source>
</reference>
<evidence type="ECO:0000259" key="4">
    <source>
        <dbReference type="SMART" id="SM00563"/>
    </source>
</evidence>
<gene>
    <name evidence="5" type="ORF">N868_14010</name>
</gene>
<keyword evidence="1 5" id="KW-0808">Transferase</keyword>
<dbReference type="Pfam" id="PF01553">
    <property type="entry name" value="Acyltransferase"/>
    <property type="match status" value="1"/>
</dbReference>
<keyword evidence="3" id="KW-0812">Transmembrane</keyword>
<evidence type="ECO:0000256" key="1">
    <source>
        <dbReference type="ARBA" id="ARBA00022679"/>
    </source>
</evidence>
<sequence length="265" mass="28236">MSVRFRRHHVGPPPGFTWSGAVRRALWRALFRTVGGFTVTGAAPYEAMVVVANHSSHADTPALLAAFPTPYKPMVVAAQDYWFTTRWRRAVVTVLIGAVPVRRVGGGGYESLLEAAQQVLGSGSSLLVFPEGTRSTTGELGTFRSGALRIAKEFQVPLLPVAVVGTHALLPKGGRFRPGPVEVRVGRAIPPDELELGDMGPVTDQIDELLSLGPARRETSLVWCRVHQVVRGAAASRRAALTAAGVGVLVVGGLSALALRVRRRG</sequence>
<comment type="caution">
    <text evidence="5">The sequence shown here is derived from an EMBL/GenBank/DDBJ whole genome shotgun (WGS) entry which is preliminary data.</text>
</comment>
<organism evidence="5 6">
    <name type="scientific">Cellulomonas carbonis T26</name>
    <dbReference type="NCBI Taxonomy" id="947969"/>
    <lineage>
        <taxon>Bacteria</taxon>
        <taxon>Bacillati</taxon>
        <taxon>Actinomycetota</taxon>
        <taxon>Actinomycetes</taxon>
        <taxon>Micrococcales</taxon>
        <taxon>Cellulomonadaceae</taxon>
        <taxon>Cellulomonas</taxon>
    </lineage>
</organism>
<dbReference type="CDD" id="cd07989">
    <property type="entry name" value="LPLAT_AGPAT-like"/>
    <property type="match status" value="1"/>
</dbReference>
<dbReference type="PANTHER" id="PTHR10434">
    <property type="entry name" value="1-ACYL-SN-GLYCEROL-3-PHOSPHATE ACYLTRANSFERASE"/>
    <property type="match status" value="1"/>
</dbReference>
<dbReference type="SMART" id="SM00563">
    <property type="entry name" value="PlsC"/>
    <property type="match status" value="1"/>
</dbReference>
<dbReference type="AlphaFoldDB" id="A0A0A0BRX0"/>